<keyword evidence="5" id="KW-0472">Membrane</keyword>
<dbReference type="InterPro" id="IPR035914">
    <property type="entry name" value="Sperma_CUB_dom_sf"/>
</dbReference>
<feature type="domain" description="CUB" evidence="6">
    <location>
        <begin position="275"/>
        <end position="446"/>
    </location>
</feature>
<dbReference type="PROSITE" id="PS01180">
    <property type="entry name" value="CUB"/>
    <property type="match status" value="2"/>
</dbReference>
<comment type="caution">
    <text evidence="7">The sequence shown here is derived from an EMBL/GenBank/DDBJ whole genome shotgun (WGS) entry which is preliminary data.</text>
</comment>
<keyword evidence="1" id="KW-0677">Repeat</keyword>
<feature type="transmembrane region" description="Helical" evidence="5">
    <location>
        <begin position="454"/>
        <end position="480"/>
    </location>
</feature>
<evidence type="ECO:0000256" key="1">
    <source>
        <dbReference type="ARBA" id="ARBA00022737"/>
    </source>
</evidence>
<dbReference type="SUPFAM" id="SSF49854">
    <property type="entry name" value="Spermadhesin, CUB domain"/>
    <property type="match status" value="2"/>
</dbReference>
<name>A0A9W9YLR4_9CNID</name>
<feature type="region of interest" description="Disordered" evidence="4">
    <location>
        <begin position="69"/>
        <end position="107"/>
    </location>
</feature>
<keyword evidence="5" id="KW-1133">Transmembrane helix</keyword>
<evidence type="ECO:0000313" key="8">
    <source>
        <dbReference type="Proteomes" id="UP001163046"/>
    </source>
</evidence>
<feature type="compositionally biased region" description="Basic and acidic residues" evidence="4">
    <location>
        <begin position="368"/>
        <end position="379"/>
    </location>
</feature>
<evidence type="ECO:0000259" key="6">
    <source>
        <dbReference type="PROSITE" id="PS01180"/>
    </source>
</evidence>
<gene>
    <name evidence="7" type="ORF">OS493_024372</name>
</gene>
<evidence type="ECO:0000256" key="4">
    <source>
        <dbReference type="SAM" id="MobiDB-lite"/>
    </source>
</evidence>
<comment type="caution">
    <text evidence="3">Lacks conserved residue(s) required for the propagation of feature annotation.</text>
</comment>
<dbReference type="AlphaFoldDB" id="A0A9W9YLR4"/>
<feature type="region of interest" description="Disordered" evidence="4">
    <location>
        <begin position="187"/>
        <end position="215"/>
    </location>
</feature>
<dbReference type="SMART" id="SM00042">
    <property type="entry name" value="CUB"/>
    <property type="match status" value="2"/>
</dbReference>
<dbReference type="Pfam" id="PF00431">
    <property type="entry name" value="CUB"/>
    <property type="match status" value="2"/>
</dbReference>
<feature type="compositionally biased region" description="Acidic residues" evidence="4">
    <location>
        <begin position="189"/>
        <end position="198"/>
    </location>
</feature>
<dbReference type="InterPro" id="IPR000859">
    <property type="entry name" value="CUB_dom"/>
</dbReference>
<evidence type="ECO:0000313" key="7">
    <source>
        <dbReference type="EMBL" id="KAJ7357564.1"/>
    </source>
</evidence>
<evidence type="ECO:0000256" key="2">
    <source>
        <dbReference type="ARBA" id="ARBA00023157"/>
    </source>
</evidence>
<organism evidence="7 8">
    <name type="scientific">Desmophyllum pertusum</name>
    <dbReference type="NCBI Taxonomy" id="174260"/>
    <lineage>
        <taxon>Eukaryota</taxon>
        <taxon>Metazoa</taxon>
        <taxon>Cnidaria</taxon>
        <taxon>Anthozoa</taxon>
        <taxon>Hexacorallia</taxon>
        <taxon>Scleractinia</taxon>
        <taxon>Caryophylliina</taxon>
        <taxon>Caryophylliidae</taxon>
        <taxon>Desmophyllum</taxon>
    </lineage>
</organism>
<dbReference type="OrthoDB" id="10009301at2759"/>
<keyword evidence="5" id="KW-0812">Transmembrane</keyword>
<evidence type="ECO:0000256" key="3">
    <source>
        <dbReference type="PROSITE-ProRule" id="PRU00059"/>
    </source>
</evidence>
<sequence length="500" mass="56306">MVITCLGTTQSAPYHNWVDMKPDYFLQPRNKNQACNYMNRSRGGTIGSCSINCCNIDLCNAAPSIAQPTTTNQSTTSAPPTTTVPPTTTQAPTTTAPPTTLPTTVPTTVPTTIPIQTGLCGGPLTGQSGYFASPYYPVNYPNNAYCVWTVTVPLGFVLRIDFLFFETEKCYDYVNIYVGRRLVRRLTGDDDDDDDDDDDKYHKCDDKDKDDDDDDDDGRRVFGWYFNQDEQDEGLDVKSVSIHGTGEIIRIVFRSDHSVTKRGFFAKYSVMRALCGGPLTIPSGAFRSPGYPGNYPNDIECVWTITVPRGSFLELEFRIFETERCHDYLKILQGGRKVRRLSGVGWFGLDDGDDGDDWDDDCDDDDDHHDGDGDGKSDGDFWGNGRSKKMFGRLGGNHVGHPMRSRYGSPHVARVYIPGTGEQISIIFKSDHQNTRKGFDAVYRVSQGEFFKHFYSMFIFFIFFLPSFLPIFLVSIFLFFSSLHDLNYNPQDIFPRSLNF</sequence>
<evidence type="ECO:0000256" key="5">
    <source>
        <dbReference type="SAM" id="Phobius"/>
    </source>
</evidence>
<dbReference type="Proteomes" id="UP001163046">
    <property type="component" value="Unassembled WGS sequence"/>
</dbReference>
<protein>
    <recommendedName>
        <fullName evidence="6">CUB domain-containing protein</fullName>
    </recommendedName>
</protein>
<proteinExistence type="predicted"/>
<feature type="compositionally biased region" description="Acidic residues" evidence="4">
    <location>
        <begin position="358"/>
        <end position="367"/>
    </location>
</feature>
<accession>A0A9W9YLR4</accession>
<feature type="domain" description="CUB" evidence="6">
    <location>
        <begin position="120"/>
        <end position="271"/>
    </location>
</feature>
<keyword evidence="8" id="KW-1185">Reference proteome</keyword>
<dbReference type="EMBL" id="MU827320">
    <property type="protein sequence ID" value="KAJ7357564.1"/>
    <property type="molecule type" value="Genomic_DNA"/>
</dbReference>
<feature type="region of interest" description="Disordered" evidence="4">
    <location>
        <begin position="358"/>
        <end position="381"/>
    </location>
</feature>
<reference evidence="7" key="1">
    <citation type="submission" date="2023-01" db="EMBL/GenBank/DDBJ databases">
        <title>Genome assembly of the deep-sea coral Lophelia pertusa.</title>
        <authorList>
            <person name="Herrera S."/>
            <person name="Cordes E."/>
        </authorList>
    </citation>
    <scope>NUCLEOTIDE SEQUENCE</scope>
    <source>
        <strain evidence="7">USNM1676648</strain>
        <tissue evidence="7">Polyp</tissue>
    </source>
</reference>
<keyword evidence="2" id="KW-1015">Disulfide bond</keyword>
<dbReference type="CDD" id="cd00041">
    <property type="entry name" value="CUB"/>
    <property type="match status" value="2"/>
</dbReference>
<dbReference type="Gene3D" id="2.60.120.290">
    <property type="entry name" value="Spermadhesin, CUB domain"/>
    <property type="match status" value="2"/>
</dbReference>
<dbReference type="PANTHER" id="PTHR24251">
    <property type="entry name" value="OVOCHYMASE-RELATED"/>
    <property type="match status" value="1"/>
</dbReference>